<feature type="compositionally biased region" description="Basic residues" evidence="7">
    <location>
        <begin position="247"/>
        <end position="276"/>
    </location>
</feature>
<dbReference type="EMBL" id="NEDP02000161">
    <property type="protein sequence ID" value="OWF56541.1"/>
    <property type="molecule type" value="Genomic_DNA"/>
</dbReference>
<evidence type="ECO:0000256" key="5">
    <source>
        <dbReference type="ARBA" id="ARBA00023157"/>
    </source>
</evidence>
<evidence type="ECO:0000256" key="6">
    <source>
        <dbReference type="RuleBase" id="RU000354"/>
    </source>
</evidence>
<feature type="region of interest" description="Disordered" evidence="7">
    <location>
        <begin position="149"/>
        <end position="170"/>
    </location>
</feature>
<evidence type="ECO:0000313" key="10">
    <source>
        <dbReference type="EMBL" id="OWF56541.1"/>
    </source>
</evidence>
<dbReference type="PANTHER" id="PTHR11848:SF309">
    <property type="entry name" value="INHIBIN BETA CHAIN"/>
    <property type="match status" value="1"/>
</dbReference>
<keyword evidence="4 6" id="KW-0339">Growth factor</keyword>
<dbReference type="AlphaFoldDB" id="A0A210R6P9"/>
<keyword evidence="11" id="KW-1185">Reference proteome</keyword>
<dbReference type="PANTHER" id="PTHR11848">
    <property type="entry name" value="TGF-BETA FAMILY"/>
    <property type="match status" value="1"/>
</dbReference>
<keyword evidence="3" id="KW-0964">Secreted</keyword>
<reference evidence="10 11" key="1">
    <citation type="journal article" date="2017" name="Nat. Ecol. Evol.">
        <title>Scallop genome provides insights into evolution of bilaterian karyotype and development.</title>
        <authorList>
            <person name="Wang S."/>
            <person name="Zhang J."/>
            <person name="Jiao W."/>
            <person name="Li J."/>
            <person name="Xun X."/>
            <person name="Sun Y."/>
            <person name="Guo X."/>
            <person name="Huan P."/>
            <person name="Dong B."/>
            <person name="Zhang L."/>
            <person name="Hu X."/>
            <person name="Sun X."/>
            <person name="Wang J."/>
            <person name="Zhao C."/>
            <person name="Wang Y."/>
            <person name="Wang D."/>
            <person name="Huang X."/>
            <person name="Wang R."/>
            <person name="Lv J."/>
            <person name="Li Y."/>
            <person name="Zhang Z."/>
            <person name="Liu B."/>
            <person name="Lu W."/>
            <person name="Hui Y."/>
            <person name="Liang J."/>
            <person name="Zhou Z."/>
            <person name="Hou R."/>
            <person name="Li X."/>
            <person name="Liu Y."/>
            <person name="Li H."/>
            <person name="Ning X."/>
            <person name="Lin Y."/>
            <person name="Zhao L."/>
            <person name="Xing Q."/>
            <person name="Dou J."/>
            <person name="Li Y."/>
            <person name="Mao J."/>
            <person name="Guo H."/>
            <person name="Dou H."/>
            <person name="Li T."/>
            <person name="Mu C."/>
            <person name="Jiang W."/>
            <person name="Fu Q."/>
            <person name="Fu X."/>
            <person name="Miao Y."/>
            <person name="Liu J."/>
            <person name="Yu Q."/>
            <person name="Li R."/>
            <person name="Liao H."/>
            <person name="Li X."/>
            <person name="Kong Y."/>
            <person name="Jiang Z."/>
            <person name="Chourrout D."/>
            <person name="Li R."/>
            <person name="Bao Z."/>
        </authorList>
    </citation>
    <scope>NUCLEOTIDE SEQUENCE [LARGE SCALE GENOMIC DNA]</scope>
    <source>
        <strain evidence="10 11">PY_sf001</strain>
    </source>
</reference>
<proteinExistence type="inferred from homology"/>
<name>A0A210R6P9_MIZYE</name>
<feature type="chain" id="PRO_5012623069" evidence="8">
    <location>
        <begin position="20"/>
        <end position="397"/>
    </location>
</feature>
<sequence>MYGHVTPVVCALTSILVMATCVRDCSSPQTNMESYMSRLEKFKATQVIKSRILGGLGYNDRPFSATSPIRKVSACKLFNIIDDDDDTTTDPPRGDYYAELLEVISFSEPAESFRDENIIQFKVVRDSQGRKLEVKSANVLVKLRYTRSKKRGRSSCRQKNRRSNLKKKPRRSRCKLIIVLSNVSEDGTPGEIVTTLRADVKKTHWFKLGIPKQLVENAMLSEDQIIRLHVHCRGCGRHVQLVLVHGSRRRRKSKGGKRKGSMRVMQPRKRPKRRLSQTRPFLIMHTKVETFIRSRRQTSGDEGICTGRDICCKSDLLFSFHEIGWSDWILYPAAFTTGICSGGCPVVQRGLHDQTTSDSTNCSAIQTAPLRVMYYDTSGNILTSSLPNLIVERCGCR</sequence>
<dbReference type="OrthoDB" id="5948587at2759"/>
<dbReference type="InterPro" id="IPR017948">
    <property type="entry name" value="TGFb_CS"/>
</dbReference>
<comment type="caution">
    <text evidence="10">The sequence shown here is derived from an EMBL/GenBank/DDBJ whole genome shotgun (WGS) entry which is preliminary data.</text>
</comment>
<evidence type="ECO:0000259" key="9">
    <source>
        <dbReference type="PROSITE" id="PS51362"/>
    </source>
</evidence>
<dbReference type="GO" id="GO:0005125">
    <property type="term" value="F:cytokine activity"/>
    <property type="evidence" value="ECO:0007669"/>
    <property type="project" value="TreeGrafter"/>
</dbReference>
<dbReference type="InterPro" id="IPR001839">
    <property type="entry name" value="TGF-b_C"/>
</dbReference>
<dbReference type="SUPFAM" id="SSF57501">
    <property type="entry name" value="Cystine-knot cytokines"/>
    <property type="match status" value="1"/>
</dbReference>
<evidence type="ECO:0000313" key="11">
    <source>
        <dbReference type="Proteomes" id="UP000242188"/>
    </source>
</evidence>
<keyword evidence="8" id="KW-0732">Signal</keyword>
<evidence type="ECO:0000256" key="7">
    <source>
        <dbReference type="SAM" id="MobiDB-lite"/>
    </source>
</evidence>
<evidence type="ECO:0000256" key="4">
    <source>
        <dbReference type="ARBA" id="ARBA00023030"/>
    </source>
</evidence>
<dbReference type="STRING" id="6573.A0A210R6P9"/>
<feature type="signal peptide" evidence="8">
    <location>
        <begin position="1"/>
        <end position="19"/>
    </location>
</feature>
<evidence type="ECO:0000256" key="8">
    <source>
        <dbReference type="SAM" id="SignalP"/>
    </source>
</evidence>
<dbReference type="InterPro" id="IPR029034">
    <property type="entry name" value="Cystine-knot_cytokine"/>
</dbReference>
<dbReference type="GO" id="GO:0005615">
    <property type="term" value="C:extracellular space"/>
    <property type="evidence" value="ECO:0007669"/>
    <property type="project" value="TreeGrafter"/>
</dbReference>
<organism evidence="10 11">
    <name type="scientific">Mizuhopecten yessoensis</name>
    <name type="common">Japanese scallop</name>
    <name type="synonym">Patinopecten yessoensis</name>
    <dbReference type="NCBI Taxonomy" id="6573"/>
    <lineage>
        <taxon>Eukaryota</taxon>
        <taxon>Metazoa</taxon>
        <taxon>Spiralia</taxon>
        <taxon>Lophotrochozoa</taxon>
        <taxon>Mollusca</taxon>
        <taxon>Bivalvia</taxon>
        <taxon>Autobranchia</taxon>
        <taxon>Pteriomorphia</taxon>
        <taxon>Pectinida</taxon>
        <taxon>Pectinoidea</taxon>
        <taxon>Pectinidae</taxon>
        <taxon>Mizuhopecten</taxon>
    </lineage>
</organism>
<dbReference type="GO" id="GO:0008083">
    <property type="term" value="F:growth factor activity"/>
    <property type="evidence" value="ECO:0007669"/>
    <property type="project" value="UniProtKB-KW"/>
</dbReference>
<dbReference type="InterPro" id="IPR015615">
    <property type="entry name" value="TGF-beta-rel"/>
</dbReference>
<comment type="subcellular location">
    <subcellularLocation>
        <location evidence="1">Secreted</location>
    </subcellularLocation>
</comment>
<evidence type="ECO:0000256" key="2">
    <source>
        <dbReference type="ARBA" id="ARBA00006656"/>
    </source>
</evidence>
<evidence type="ECO:0000256" key="1">
    <source>
        <dbReference type="ARBA" id="ARBA00004613"/>
    </source>
</evidence>
<feature type="domain" description="TGF-beta family profile" evidence="9">
    <location>
        <begin position="293"/>
        <end position="397"/>
    </location>
</feature>
<dbReference type="Pfam" id="PF00019">
    <property type="entry name" value="TGF_beta"/>
    <property type="match status" value="1"/>
</dbReference>
<dbReference type="SMART" id="SM00204">
    <property type="entry name" value="TGFB"/>
    <property type="match status" value="1"/>
</dbReference>
<dbReference type="PROSITE" id="PS51362">
    <property type="entry name" value="TGF_BETA_2"/>
    <property type="match status" value="1"/>
</dbReference>
<accession>A0A210R6P9</accession>
<gene>
    <name evidence="10" type="ORF">KP79_PYT00051</name>
</gene>
<dbReference type="Gene3D" id="2.10.90.10">
    <property type="entry name" value="Cystine-knot cytokines"/>
    <property type="match status" value="1"/>
</dbReference>
<dbReference type="Proteomes" id="UP000242188">
    <property type="component" value="Unassembled WGS sequence"/>
</dbReference>
<protein>
    <submittedName>
        <fullName evidence="10">Inhibin beta chain</fullName>
    </submittedName>
</protein>
<keyword evidence="5" id="KW-1015">Disulfide bond</keyword>
<feature type="region of interest" description="Disordered" evidence="7">
    <location>
        <begin position="247"/>
        <end position="277"/>
    </location>
</feature>
<comment type="similarity">
    <text evidence="2 6">Belongs to the TGF-beta family.</text>
</comment>
<evidence type="ECO:0000256" key="3">
    <source>
        <dbReference type="ARBA" id="ARBA00022525"/>
    </source>
</evidence>
<dbReference type="PROSITE" id="PS00250">
    <property type="entry name" value="TGF_BETA_1"/>
    <property type="match status" value="1"/>
</dbReference>